<proteinExistence type="predicted"/>
<dbReference type="AlphaFoldDB" id="A0A0F9GJT7"/>
<evidence type="ECO:0000313" key="1">
    <source>
        <dbReference type="EMBL" id="KKL63462.1"/>
    </source>
</evidence>
<name>A0A0F9GJT7_9ZZZZ</name>
<sequence length="329" mass="37889">MNTDFRGNFKQGSTPNLILKIADLDGTLIDPSIIMLTITGPGENVSIETVLSNATPYQVTNGYYVYEWAIDADQAVGTYIVDWEYVVNGVETHQYHTVSVVEDLDDQPSYYTERLVALRNALEHHIACAQNIPIYFEQAKPSRDRSIFDFSFKRWNQASGIRVYRNQDLIETNVDVDWNKGQVVFSDTLLDQDVINVDYNFRWFSEDEIDRFLANAVLSVNAFTPVSPYTINDIPTRFIPAVLYGASKDALRQLMMCLQFQQPQQVFGGPDEAQKAFTNMEALKKNYEEDWKLLLEQKKLGPYPSIQMFVTPEYTLPGGRSRWFRYLFK</sequence>
<dbReference type="EMBL" id="LAZR01028160">
    <property type="protein sequence ID" value="KKL63462.1"/>
    <property type="molecule type" value="Genomic_DNA"/>
</dbReference>
<protein>
    <submittedName>
        <fullName evidence="1">Uncharacterized protein</fullName>
    </submittedName>
</protein>
<gene>
    <name evidence="1" type="ORF">LCGC14_2174860</name>
</gene>
<comment type="caution">
    <text evidence="1">The sequence shown here is derived from an EMBL/GenBank/DDBJ whole genome shotgun (WGS) entry which is preliminary data.</text>
</comment>
<reference evidence="1" key="1">
    <citation type="journal article" date="2015" name="Nature">
        <title>Complex archaea that bridge the gap between prokaryotes and eukaryotes.</title>
        <authorList>
            <person name="Spang A."/>
            <person name="Saw J.H."/>
            <person name="Jorgensen S.L."/>
            <person name="Zaremba-Niedzwiedzka K."/>
            <person name="Martijn J."/>
            <person name="Lind A.E."/>
            <person name="van Eijk R."/>
            <person name="Schleper C."/>
            <person name="Guy L."/>
            <person name="Ettema T.J."/>
        </authorList>
    </citation>
    <scope>NUCLEOTIDE SEQUENCE</scope>
</reference>
<organism evidence="1">
    <name type="scientific">marine sediment metagenome</name>
    <dbReference type="NCBI Taxonomy" id="412755"/>
    <lineage>
        <taxon>unclassified sequences</taxon>
        <taxon>metagenomes</taxon>
        <taxon>ecological metagenomes</taxon>
    </lineage>
</organism>
<accession>A0A0F9GJT7</accession>